<gene>
    <name evidence="5" type="ORF">EHUX00137_LOCUS14125</name>
</gene>
<dbReference type="InterPro" id="IPR023780">
    <property type="entry name" value="Chromo_domain"/>
</dbReference>
<dbReference type="AlphaFoldDB" id="A0A6U8RI16"/>
<name>A0A6U8RI16_EMIHU</name>
<dbReference type="InterPro" id="IPR013083">
    <property type="entry name" value="Znf_RING/FYVE/PHD"/>
</dbReference>
<protein>
    <recommendedName>
        <fullName evidence="4">Chromo domain-containing protein</fullName>
    </recommendedName>
</protein>
<dbReference type="PANTHER" id="PTHR47162:SF10">
    <property type="entry name" value="METHYL-CPG-BINDING DOMAIN-CONTAINING PROTEIN 9 ISOFORM X1"/>
    <property type="match status" value="1"/>
</dbReference>
<dbReference type="InterPro" id="IPR019787">
    <property type="entry name" value="Znf_PHD-finger"/>
</dbReference>
<dbReference type="CDD" id="cd00024">
    <property type="entry name" value="CD_CSD"/>
    <property type="match status" value="1"/>
</dbReference>
<sequence length="151" mass="16623">MLLCDGCDTARHTLCCWPALLAVPEGEWYCPQCCARRAASADSGIAVEAAVVRQEPIVADAADRRLSQALPAPAPLPPPRGGRERRFEVDRIMQARLQPTGWELLVRWRHFSPSDDSWEPEENLLFFSDEIAEAKRHAVLGADESGDAADG</sequence>
<organism evidence="5">
    <name type="scientific">Emiliania huxleyi</name>
    <name type="common">Coccolithophore</name>
    <name type="synonym">Pontosphaera huxleyi</name>
    <dbReference type="NCBI Taxonomy" id="2903"/>
    <lineage>
        <taxon>Eukaryota</taxon>
        <taxon>Haptista</taxon>
        <taxon>Haptophyta</taxon>
        <taxon>Prymnesiophyceae</taxon>
        <taxon>Isochrysidales</taxon>
        <taxon>Noelaerhabdaceae</taxon>
        <taxon>Emiliania</taxon>
    </lineage>
</organism>
<dbReference type="PANTHER" id="PTHR47162">
    <property type="entry name" value="OS02G0192300 PROTEIN"/>
    <property type="match status" value="1"/>
</dbReference>
<feature type="domain" description="Chromo" evidence="4">
    <location>
        <begin position="87"/>
        <end position="124"/>
    </location>
</feature>
<reference evidence="5" key="1">
    <citation type="submission" date="2021-01" db="EMBL/GenBank/DDBJ databases">
        <authorList>
            <person name="Corre E."/>
            <person name="Pelletier E."/>
            <person name="Niang G."/>
            <person name="Scheremetjew M."/>
            <person name="Finn R."/>
            <person name="Kale V."/>
            <person name="Holt S."/>
            <person name="Cochrane G."/>
            <person name="Meng A."/>
            <person name="Brown T."/>
            <person name="Cohen L."/>
        </authorList>
    </citation>
    <scope>NUCLEOTIDE SEQUENCE</scope>
    <source>
        <strain evidence="5">379</strain>
    </source>
</reference>
<evidence type="ECO:0000313" key="5">
    <source>
        <dbReference type="EMBL" id="CAE0544187.1"/>
    </source>
</evidence>
<keyword evidence="2" id="KW-0863">Zinc-finger</keyword>
<dbReference type="SMART" id="SM00298">
    <property type="entry name" value="CHROMO"/>
    <property type="match status" value="1"/>
</dbReference>
<dbReference type="Gene3D" id="3.30.40.10">
    <property type="entry name" value="Zinc/RING finger domain, C3HC4 (zinc finger)"/>
    <property type="match status" value="1"/>
</dbReference>
<dbReference type="PROSITE" id="PS50013">
    <property type="entry name" value="CHROMO_2"/>
    <property type="match status" value="1"/>
</dbReference>
<dbReference type="EMBL" id="HBIR01018726">
    <property type="protein sequence ID" value="CAE0544187.1"/>
    <property type="molecule type" value="Transcribed_RNA"/>
</dbReference>
<evidence type="ECO:0000256" key="3">
    <source>
        <dbReference type="ARBA" id="ARBA00022833"/>
    </source>
</evidence>
<evidence type="ECO:0000259" key="4">
    <source>
        <dbReference type="PROSITE" id="PS50013"/>
    </source>
</evidence>
<dbReference type="Pfam" id="PF00385">
    <property type="entry name" value="Chromo"/>
    <property type="match status" value="1"/>
</dbReference>
<dbReference type="InterPro" id="IPR000953">
    <property type="entry name" value="Chromo/chromo_shadow_dom"/>
</dbReference>
<dbReference type="InterPro" id="IPR016197">
    <property type="entry name" value="Chromo-like_dom_sf"/>
</dbReference>
<accession>A0A6U8RI16</accession>
<dbReference type="SUPFAM" id="SSF54160">
    <property type="entry name" value="Chromo domain-like"/>
    <property type="match status" value="1"/>
</dbReference>
<proteinExistence type="predicted"/>
<dbReference type="Gene3D" id="2.40.50.40">
    <property type="match status" value="1"/>
</dbReference>
<dbReference type="GO" id="GO:0008270">
    <property type="term" value="F:zinc ion binding"/>
    <property type="evidence" value="ECO:0007669"/>
    <property type="project" value="UniProtKB-KW"/>
</dbReference>
<evidence type="ECO:0000256" key="1">
    <source>
        <dbReference type="ARBA" id="ARBA00022723"/>
    </source>
</evidence>
<dbReference type="Pfam" id="PF00628">
    <property type="entry name" value="PHD"/>
    <property type="match status" value="1"/>
</dbReference>
<keyword evidence="3" id="KW-0862">Zinc</keyword>
<keyword evidence="1" id="KW-0479">Metal-binding</keyword>
<evidence type="ECO:0000256" key="2">
    <source>
        <dbReference type="ARBA" id="ARBA00022771"/>
    </source>
</evidence>